<proteinExistence type="predicted"/>
<dbReference type="EMBL" id="CM018049">
    <property type="protein sequence ID" value="KAA8519941.1"/>
    <property type="molecule type" value="Genomic_DNA"/>
</dbReference>
<dbReference type="Proteomes" id="UP000325577">
    <property type="component" value="Linkage Group LG6"/>
</dbReference>
<protein>
    <submittedName>
        <fullName evidence="1">Uncharacterized protein</fullName>
    </submittedName>
</protein>
<evidence type="ECO:0000313" key="1">
    <source>
        <dbReference type="EMBL" id="KAA8519941.1"/>
    </source>
</evidence>
<keyword evidence="2" id="KW-1185">Reference proteome</keyword>
<gene>
    <name evidence="1" type="ORF">F0562_014149</name>
</gene>
<dbReference type="PANTHER" id="PTHR35318:SF2">
    <property type="entry name" value="OS08G0138900 PROTEIN"/>
    <property type="match status" value="1"/>
</dbReference>
<evidence type="ECO:0000313" key="2">
    <source>
        <dbReference type="Proteomes" id="UP000325577"/>
    </source>
</evidence>
<dbReference type="PANTHER" id="PTHR35318">
    <property type="entry name" value="BNAA10G08410D PROTEIN"/>
    <property type="match status" value="1"/>
</dbReference>
<sequence length="119" mass="13331">MVAPPTAPLRTEEVCSLMTTSGDRNKHYRRGKLAGRSLVPAAHWRPSLCTISEDDVVKIEISQGFAKPHNKVTENFGSKANFQFSRHRSELGHQIPYQASHQTPYRASTPTFSPGTFMF</sequence>
<dbReference type="AlphaFoldDB" id="A0A5J4ZSA1"/>
<name>A0A5J4ZSA1_9ASTE</name>
<organism evidence="1 2">
    <name type="scientific">Nyssa sinensis</name>
    <dbReference type="NCBI Taxonomy" id="561372"/>
    <lineage>
        <taxon>Eukaryota</taxon>
        <taxon>Viridiplantae</taxon>
        <taxon>Streptophyta</taxon>
        <taxon>Embryophyta</taxon>
        <taxon>Tracheophyta</taxon>
        <taxon>Spermatophyta</taxon>
        <taxon>Magnoliopsida</taxon>
        <taxon>eudicotyledons</taxon>
        <taxon>Gunneridae</taxon>
        <taxon>Pentapetalae</taxon>
        <taxon>asterids</taxon>
        <taxon>Cornales</taxon>
        <taxon>Nyssaceae</taxon>
        <taxon>Nyssa</taxon>
    </lineage>
</organism>
<accession>A0A5J4ZSA1</accession>
<dbReference type="OrthoDB" id="1632923at2759"/>
<reference evidence="1 2" key="1">
    <citation type="submission" date="2019-09" db="EMBL/GenBank/DDBJ databases">
        <title>A chromosome-level genome assembly of the Chinese tupelo Nyssa sinensis.</title>
        <authorList>
            <person name="Yang X."/>
            <person name="Kang M."/>
            <person name="Yang Y."/>
            <person name="Xiong H."/>
            <person name="Wang M."/>
            <person name="Zhang Z."/>
            <person name="Wang Z."/>
            <person name="Wu H."/>
            <person name="Ma T."/>
            <person name="Liu J."/>
            <person name="Xi Z."/>
        </authorList>
    </citation>
    <scope>NUCLEOTIDE SEQUENCE [LARGE SCALE GENOMIC DNA]</scope>
    <source>
        <strain evidence="1">J267</strain>
        <tissue evidence="1">Leaf</tissue>
    </source>
</reference>